<accession>A0A812MCE0</accession>
<dbReference type="EMBL" id="CAJNDS010001280">
    <property type="protein sequence ID" value="CAE7254081.1"/>
    <property type="molecule type" value="Genomic_DNA"/>
</dbReference>
<dbReference type="AlphaFoldDB" id="A0A812MCE0"/>
<comment type="caution">
    <text evidence="1">The sequence shown here is derived from an EMBL/GenBank/DDBJ whole genome shotgun (WGS) entry which is preliminary data.</text>
</comment>
<reference evidence="1" key="1">
    <citation type="submission" date="2021-02" db="EMBL/GenBank/DDBJ databases">
        <authorList>
            <person name="Dougan E. K."/>
            <person name="Rhodes N."/>
            <person name="Thang M."/>
            <person name="Chan C."/>
        </authorList>
    </citation>
    <scope>NUCLEOTIDE SEQUENCE</scope>
</reference>
<dbReference type="Proteomes" id="UP000604046">
    <property type="component" value="Unassembled WGS sequence"/>
</dbReference>
<proteinExistence type="predicted"/>
<evidence type="ECO:0000313" key="2">
    <source>
        <dbReference type="Proteomes" id="UP000604046"/>
    </source>
</evidence>
<sequence>MARDGRRLNPGDAVAPIVGEPLRVLRPSYGNVRATYMTYIDVLQRSLDGSHFLGKTTGPERHSEWFSPEDVRNGNDEFVMACAHANVLPEQRRFREQEVAKLQEAFLTDNLVHLNEVARVPGFRTAASKYMVKVTRIRAERPARLRPDSQLQTANLSEFRRAFQLQIYDGEVSEIDPDGEFFYVTFEIPARPDSPERTERTGLCHARDAGRLQRPLQEGTLDVGQAVRVRILSELEGVTYLTLQLTDLLGVDMEHLIERFFRTGRPCVEELSITHIDWDDPPAGVSRGGSVSHVAHQVAQEMRPPDLIDYQKYQCWADFWCDECGRSWSSILAWGVCFREDDVNACLCNIERRRLVGCVHTFKSVEDCRRGQGPDERTRWFPERNARSVFQRCRECEGRGSAVKVEVFYNQQGTGHHLPQHCPQCCLNGSWCVNQGDPPTIVEEYTALLRLLDPRLRWEASDIGLECEFMETGRHRNRWLIQLVPEVFIVPDHLCFGRGNEMRYTPTGQEPELLRGDRLPAGVDQEAQLFASMTVPEAELAAGNLHGEGDDFEDAPQGLSEEEQALLNFDRVGGALSGRLDRKPRIYRLSRAPQFPGDRYQGDGRGLFGNYGERHGVTFFKPAGMVKRRVQLSPEDARPGLANHVPWDLFSIGRAHPLRPAQATWHLAQCADGPRQCRSTCTDNLPVTGGCPAAMVGYSLFPAYAPLYQFGPRQWVQTVLMVKVRPGSYRMQTNTLGPSRHWPRDLRIDPNFKTHEDLEALVEDEDDVRVIGVLFRKLGDVDASIYGELVRQVQGHTDRPQFELTSILQDHYRANGYFTDADLPFDHPAVA</sequence>
<gene>
    <name evidence="1" type="primary">osm1</name>
    <name evidence="1" type="ORF">SNAT2548_LOCUS12819</name>
</gene>
<evidence type="ECO:0000313" key="1">
    <source>
        <dbReference type="EMBL" id="CAE7254081.1"/>
    </source>
</evidence>
<keyword evidence="2" id="KW-1185">Reference proteome</keyword>
<name>A0A812MCE0_9DINO</name>
<protein>
    <submittedName>
        <fullName evidence="1">Osm1 protein</fullName>
    </submittedName>
</protein>
<organism evidence="1 2">
    <name type="scientific">Symbiodinium natans</name>
    <dbReference type="NCBI Taxonomy" id="878477"/>
    <lineage>
        <taxon>Eukaryota</taxon>
        <taxon>Sar</taxon>
        <taxon>Alveolata</taxon>
        <taxon>Dinophyceae</taxon>
        <taxon>Suessiales</taxon>
        <taxon>Symbiodiniaceae</taxon>
        <taxon>Symbiodinium</taxon>
    </lineage>
</organism>